<keyword evidence="7" id="KW-0119">Carbohydrate metabolism</keyword>
<dbReference type="PANTHER" id="PTHR33753">
    <property type="entry name" value="1,4-BETA-D-GLUCAN CELLOBIOHYDROLASE B"/>
    <property type="match status" value="1"/>
</dbReference>
<comment type="catalytic activity">
    <reaction evidence="1">
        <text>Hydrolysis of (1-&gt;4)-beta-D-glucosidic linkages in cellulose and cellotetraose, releasing cellobiose from the non-reducing ends of the chains.</text>
        <dbReference type="EC" id="3.2.1.91"/>
    </reaction>
</comment>
<evidence type="ECO:0000256" key="8">
    <source>
        <dbReference type="ARBA" id="ARBA00023295"/>
    </source>
</evidence>
<evidence type="ECO:0000256" key="10">
    <source>
        <dbReference type="SAM" id="MobiDB-lite"/>
    </source>
</evidence>
<keyword evidence="6" id="KW-0136">Cellulose degradation</keyword>
<feature type="compositionally biased region" description="Pro residues" evidence="10">
    <location>
        <begin position="449"/>
        <end position="461"/>
    </location>
</feature>
<dbReference type="GO" id="GO:0030245">
    <property type="term" value="P:cellulose catabolic process"/>
    <property type="evidence" value="ECO:0007669"/>
    <property type="project" value="UniProtKB-KW"/>
</dbReference>
<evidence type="ECO:0000313" key="12">
    <source>
        <dbReference type="EMBL" id="DAZ93874.1"/>
    </source>
</evidence>
<keyword evidence="4 11" id="KW-0732">Signal</keyword>
<dbReference type="PANTHER" id="PTHR33753:SF2">
    <property type="entry name" value="GLYCOSIDE HYDROLASE FAMILY 7 PROTEIN"/>
    <property type="match status" value="1"/>
</dbReference>
<evidence type="ECO:0000313" key="13">
    <source>
        <dbReference type="Proteomes" id="UP001146120"/>
    </source>
</evidence>
<dbReference type="EC" id="3.2.1.91" evidence="3"/>
<comment type="caution">
    <text evidence="12">The sequence shown here is derived from an EMBL/GenBank/DDBJ whole genome shotgun (WGS) entry which is preliminary data.</text>
</comment>
<dbReference type="Pfam" id="PF00840">
    <property type="entry name" value="Glyco_hydro_7"/>
    <property type="match status" value="1"/>
</dbReference>
<dbReference type="InterPro" id="IPR037019">
    <property type="entry name" value="Glyco_hydro_7_sf"/>
</dbReference>
<dbReference type="Gene3D" id="2.70.100.10">
    <property type="entry name" value="Glycoside hydrolase, family 7, domain"/>
    <property type="match status" value="1"/>
</dbReference>
<feature type="region of interest" description="Disordered" evidence="10">
    <location>
        <begin position="392"/>
        <end position="423"/>
    </location>
</feature>
<organism evidence="12 13">
    <name type="scientific">Lagenidium giganteum</name>
    <dbReference type="NCBI Taxonomy" id="4803"/>
    <lineage>
        <taxon>Eukaryota</taxon>
        <taxon>Sar</taxon>
        <taxon>Stramenopiles</taxon>
        <taxon>Oomycota</taxon>
        <taxon>Peronosporomycetes</taxon>
        <taxon>Pythiales</taxon>
        <taxon>Pythiaceae</taxon>
    </lineage>
</organism>
<dbReference type="CDD" id="cd07999">
    <property type="entry name" value="GH7_CBH_EG"/>
    <property type="match status" value="1"/>
</dbReference>
<evidence type="ECO:0000256" key="5">
    <source>
        <dbReference type="ARBA" id="ARBA00022801"/>
    </source>
</evidence>
<dbReference type="PRINTS" id="PR00734">
    <property type="entry name" value="GLHYDRLASE7"/>
</dbReference>
<evidence type="ECO:0000256" key="9">
    <source>
        <dbReference type="ARBA" id="ARBA00023326"/>
    </source>
</evidence>
<evidence type="ECO:0000256" key="6">
    <source>
        <dbReference type="ARBA" id="ARBA00023001"/>
    </source>
</evidence>
<proteinExistence type="inferred from homology"/>
<keyword evidence="9" id="KW-0624">Polysaccharide degradation</keyword>
<dbReference type="Proteomes" id="UP001146120">
    <property type="component" value="Unassembled WGS sequence"/>
</dbReference>
<evidence type="ECO:0000256" key="4">
    <source>
        <dbReference type="ARBA" id="ARBA00022729"/>
    </source>
</evidence>
<dbReference type="GO" id="GO:0016162">
    <property type="term" value="F:cellulose 1,4-beta-cellobiosidase activity"/>
    <property type="evidence" value="ECO:0007669"/>
    <property type="project" value="UniProtKB-EC"/>
</dbReference>
<reference evidence="12" key="2">
    <citation type="journal article" date="2023" name="Microbiol Resour">
        <title>Decontamination and Annotation of the Draft Genome Sequence of the Oomycete Lagenidium giganteum ARSEF 373.</title>
        <authorList>
            <person name="Morgan W.R."/>
            <person name="Tartar A."/>
        </authorList>
    </citation>
    <scope>NUCLEOTIDE SEQUENCE</scope>
    <source>
        <strain evidence="12">ARSEF 373</strain>
    </source>
</reference>
<keyword evidence="8" id="KW-0326">Glycosidase</keyword>
<gene>
    <name evidence="12" type="ORF">N0F65_008140</name>
</gene>
<evidence type="ECO:0000256" key="11">
    <source>
        <dbReference type="SAM" id="SignalP"/>
    </source>
</evidence>
<feature type="chain" id="PRO_5043651773" description="cellulose 1,4-beta-cellobiosidase (non-reducing end)" evidence="11">
    <location>
        <begin position="23"/>
        <end position="552"/>
    </location>
</feature>
<dbReference type="EMBL" id="DAKRPA010000285">
    <property type="protein sequence ID" value="DAZ93874.1"/>
    <property type="molecule type" value="Genomic_DNA"/>
</dbReference>
<sequence length="552" mass="58992">MWAPSIWKYAIAAAVLPQVLLAQQAGNVTSEVHPSLTSEVCTKAGGCTTQATKVVLDANWRWLHNHANFDNCFNGYFNATLCPDPQTCAANCALEGANYKEDYGISTADTELSLTFITKSNRGSRLYLLQDDETYKHFKLLNREFTFDVDASQLPCGMNGALYFVEMDADGGKTRFPTNKAGAKFGTGYCDAQCPRDIKFINGEANMKDWTTPGKYQGSYGSCCQEMDVWEANSMATTLTPHTCLVDKQTRCTGNSCEDCDRHGCDFNPFRVGNQEFFGPGGKVDTKKPVTVVTRFVTDDNTDNGKLAAIQRWYVQEGKVIQNTNTSVSGVDITNELTDKFCEQAKGVFGQTNTHGALGGLAKMGEALQRGVVLTMSLWADYGGNMHWLDSTVPADQPDAPGAKRGNCPTSGGSPDDLAKNHPGAQVKFSNIKVGEFGSTTTVDLTPKAPTPAPTPTPTPTPIATSNNTAEVNETASSTPAPTPTPAVSNDNSTKVNVTALSNPTPNPAPISTSDNTSKVDVNATAIATPQVNTTAVNVSVDPIKTPAPVTT</sequence>
<keyword evidence="13" id="KW-1185">Reference proteome</keyword>
<feature type="signal peptide" evidence="11">
    <location>
        <begin position="1"/>
        <end position="22"/>
    </location>
</feature>
<comment type="similarity">
    <text evidence="2">Belongs to the glycosyl hydrolase 7 (cellulase C) family.</text>
</comment>
<evidence type="ECO:0000256" key="1">
    <source>
        <dbReference type="ARBA" id="ARBA00001641"/>
    </source>
</evidence>
<dbReference type="InterPro" id="IPR001722">
    <property type="entry name" value="Glyco_hydro_7"/>
</dbReference>
<protein>
    <recommendedName>
        <fullName evidence="3">cellulose 1,4-beta-cellobiosidase (non-reducing end)</fullName>
        <ecNumber evidence="3">3.2.1.91</ecNumber>
    </recommendedName>
</protein>
<dbReference type="SUPFAM" id="SSF49899">
    <property type="entry name" value="Concanavalin A-like lectins/glucanases"/>
    <property type="match status" value="1"/>
</dbReference>
<keyword evidence="5" id="KW-0378">Hydrolase</keyword>
<feature type="region of interest" description="Disordered" evidence="10">
    <location>
        <begin position="440"/>
        <end position="493"/>
    </location>
</feature>
<dbReference type="InterPro" id="IPR013320">
    <property type="entry name" value="ConA-like_dom_sf"/>
</dbReference>
<evidence type="ECO:0000256" key="3">
    <source>
        <dbReference type="ARBA" id="ARBA00012561"/>
    </source>
</evidence>
<feature type="non-terminal residue" evidence="12">
    <location>
        <position position="552"/>
    </location>
</feature>
<evidence type="ECO:0000256" key="2">
    <source>
        <dbReference type="ARBA" id="ARBA00006044"/>
    </source>
</evidence>
<name>A0AAV2YLA3_9STRA</name>
<dbReference type="AlphaFoldDB" id="A0AAV2YLA3"/>
<reference evidence="12" key="1">
    <citation type="submission" date="2022-11" db="EMBL/GenBank/DDBJ databases">
        <authorList>
            <person name="Morgan W.R."/>
            <person name="Tartar A."/>
        </authorList>
    </citation>
    <scope>NUCLEOTIDE SEQUENCE</scope>
    <source>
        <strain evidence="12">ARSEF 373</strain>
    </source>
</reference>
<evidence type="ECO:0000256" key="7">
    <source>
        <dbReference type="ARBA" id="ARBA00023277"/>
    </source>
</evidence>
<accession>A0AAV2YLA3</accession>